<keyword evidence="4" id="KW-0378">Hydrolase</keyword>
<dbReference type="Gene3D" id="3.40.720.10">
    <property type="entry name" value="Alkaline Phosphatase, subunit A"/>
    <property type="match status" value="1"/>
</dbReference>
<evidence type="ECO:0000259" key="7">
    <source>
        <dbReference type="Pfam" id="PF00884"/>
    </source>
</evidence>
<comment type="caution">
    <text evidence="8">The sequence shown here is derived from an EMBL/GenBank/DDBJ whole genome shotgun (WGS) entry which is preliminary data.</text>
</comment>
<dbReference type="AlphaFoldDB" id="A0AAU9U3S6"/>
<dbReference type="InterPro" id="IPR047115">
    <property type="entry name" value="ARSB"/>
</dbReference>
<evidence type="ECO:0000256" key="4">
    <source>
        <dbReference type="ARBA" id="ARBA00022801"/>
    </source>
</evidence>
<dbReference type="InterPro" id="IPR000917">
    <property type="entry name" value="Sulfatase_N"/>
</dbReference>
<name>A0AAU9U3S6_EUPED</name>
<evidence type="ECO:0000313" key="9">
    <source>
        <dbReference type="Proteomes" id="UP001153954"/>
    </source>
</evidence>
<sequence>MVERYPDRNTPSRFIMKKLGWNDVGFHGSNQIPTPNIDALASSGLMLHNYYVTPICTPSRAALMTGKYPIHTGMQHSVIYGAEPRGLPLSEKILPQYLKDLGYKTHLVGKWHLGSYKREYLPMLRG</sequence>
<dbReference type="EMBL" id="CAKOGL010000011">
    <property type="protein sequence ID" value="CAH2092379.1"/>
    <property type="molecule type" value="Genomic_DNA"/>
</dbReference>
<evidence type="ECO:0000313" key="8">
    <source>
        <dbReference type="EMBL" id="CAH2092379.1"/>
    </source>
</evidence>
<evidence type="ECO:0000256" key="6">
    <source>
        <dbReference type="ARBA" id="ARBA00023180"/>
    </source>
</evidence>
<accession>A0AAU9U3S6</accession>
<proteinExistence type="inferred from homology"/>
<keyword evidence="5" id="KW-0106">Calcium</keyword>
<keyword evidence="3" id="KW-0479">Metal-binding</keyword>
<evidence type="ECO:0000256" key="5">
    <source>
        <dbReference type="ARBA" id="ARBA00022837"/>
    </source>
</evidence>
<protein>
    <recommendedName>
        <fullName evidence="7">Sulfatase N-terminal domain-containing protein</fullName>
    </recommendedName>
</protein>
<organism evidence="8 9">
    <name type="scientific">Euphydryas editha</name>
    <name type="common">Edith's checkerspot</name>
    <dbReference type="NCBI Taxonomy" id="104508"/>
    <lineage>
        <taxon>Eukaryota</taxon>
        <taxon>Metazoa</taxon>
        <taxon>Ecdysozoa</taxon>
        <taxon>Arthropoda</taxon>
        <taxon>Hexapoda</taxon>
        <taxon>Insecta</taxon>
        <taxon>Pterygota</taxon>
        <taxon>Neoptera</taxon>
        <taxon>Endopterygota</taxon>
        <taxon>Lepidoptera</taxon>
        <taxon>Glossata</taxon>
        <taxon>Ditrysia</taxon>
        <taxon>Papilionoidea</taxon>
        <taxon>Nymphalidae</taxon>
        <taxon>Nymphalinae</taxon>
        <taxon>Euphydryas</taxon>
    </lineage>
</organism>
<dbReference type="SUPFAM" id="SSF53649">
    <property type="entry name" value="Alkaline phosphatase-like"/>
    <property type="match status" value="1"/>
</dbReference>
<dbReference type="InterPro" id="IPR024607">
    <property type="entry name" value="Sulfatase_CS"/>
</dbReference>
<comment type="similarity">
    <text evidence="2">Belongs to the sulfatase family.</text>
</comment>
<dbReference type="Proteomes" id="UP001153954">
    <property type="component" value="Unassembled WGS sequence"/>
</dbReference>
<dbReference type="PANTHER" id="PTHR10342">
    <property type="entry name" value="ARYLSULFATASE"/>
    <property type="match status" value="1"/>
</dbReference>
<dbReference type="GO" id="GO:0046872">
    <property type="term" value="F:metal ion binding"/>
    <property type="evidence" value="ECO:0007669"/>
    <property type="project" value="UniProtKB-KW"/>
</dbReference>
<dbReference type="Pfam" id="PF00884">
    <property type="entry name" value="Sulfatase"/>
    <property type="match status" value="1"/>
</dbReference>
<evidence type="ECO:0000256" key="2">
    <source>
        <dbReference type="ARBA" id="ARBA00008779"/>
    </source>
</evidence>
<comment type="cofactor">
    <cofactor evidence="1">
        <name>Ca(2+)</name>
        <dbReference type="ChEBI" id="CHEBI:29108"/>
    </cofactor>
</comment>
<reference evidence="8" key="1">
    <citation type="submission" date="2022-03" db="EMBL/GenBank/DDBJ databases">
        <authorList>
            <person name="Tunstrom K."/>
        </authorList>
    </citation>
    <scope>NUCLEOTIDE SEQUENCE</scope>
</reference>
<dbReference type="PROSITE" id="PS00149">
    <property type="entry name" value="SULFATASE_2"/>
    <property type="match status" value="1"/>
</dbReference>
<dbReference type="InterPro" id="IPR017850">
    <property type="entry name" value="Alkaline_phosphatase_core_sf"/>
</dbReference>
<dbReference type="GO" id="GO:0008484">
    <property type="term" value="F:sulfuric ester hydrolase activity"/>
    <property type="evidence" value="ECO:0007669"/>
    <property type="project" value="InterPro"/>
</dbReference>
<keyword evidence="6" id="KW-0325">Glycoprotein</keyword>
<keyword evidence="9" id="KW-1185">Reference proteome</keyword>
<feature type="domain" description="Sulfatase N-terminal" evidence="7">
    <location>
        <begin position="16"/>
        <end position="119"/>
    </location>
</feature>
<gene>
    <name evidence="8" type="ORF">EEDITHA_LOCUS8139</name>
</gene>
<dbReference type="PROSITE" id="PS00523">
    <property type="entry name" value="SULFATASE_1"/>
    <property type="match status" value="1"/>
</dbReference>
<evidence type="ECO:0000256" key="3">
    <source>
        <dbReference type="ARBA" id="ARBA00022723"/>
    </source>
</evidence>
<evidence type="ECO:0000256" key="1">
    <source>
        <dbReference type="ARBA" id="ARBA00001913"/>
    </source>
</evidence>
<dbReference type="PANTHER" id="PTHR10342:SF273">
    <property type="entry name" value="RE14504P"/>
    <property type="match status" value="1"/>
</dbReference>